<evidence type="ECO:0000313" key="3">
    <source>
        <dbReference type="Proteomes" id="UP000249364"/>
    </source>
</evidence>
<accession>A0A2W7R897</accession>
<comment type="caution">
    <text evidence="2">The sequence shown here is derived from an EMBL/GenBank/DDBJ whole genome shotgun (WGS) entry which is preliminary data.</text>
</comment>
<dbReference type="EMBL" id="QKZQ01000003">
    <property type="protein sequence ID" value="PZX46815.1"/>
    <property type="molecule type" value="Genomic_DNA"/>
</dbReference>
<dbReference type="STRING" id="121821.GCA_001870675_02826"/>
<protein>
    <submittedName>
        <fullName evidence="2">Pimeloyl-ACP methyl ester carboxylesterase</fullName>
    </submittedName>
</protein>
<name>A0A2W7R897_9RHOB</name>
<dbReference type="Gene3D" id="3.40.50.1820">
    <property type="entry name" value="alpha/beta hydrolase"/>
    <property type="match status" value="1"/>
</dbReference>
<gene>
    <name evidence="2" type="ORF">LY56_01024</name>
</gene>
<feature type="domain" description="AB hydrolase-1" evidence="1">
    <location>
        <begin position="67"/>
        <end position="304"/>
    </location>
</feature>
<keyword evidence="3" id="KW-1185">Reference proteome</keyword>
<sequence length="328" mass="35051">MQPMPRPSEGKIMRRVLVLITLVLVVFVGAVWLVFRQDMQDRMSSLSSVADTRFAPVAFASGGAGVPVLTIHGAGGGHDQGRLLAEAFLPAGYRWIAPSRFGYPGSALPANPSTAAQADAFAAMLDRLGIRRVTLLAMSGGVPPALQFALRHPDRTQALILLSLAPFAPLTAEEQELPVPLWLYDALFATDFPLWALLRVSPRALAPMFDARPELVAQMTAAEAGFLDAMIAAFLPVTLRRAGLANEAAAIDPAAAINPSAIRVPVLLVHARDDRLTPFSTARFTAERIAGAETLFLDSGGHLLLGHQDAVRQRIAEFLTINAPSVAE</sequence>
<dbReference type="Pfam" id="PF00561">
    <property type="entry name" value="Abhydrolase_1"/>
    <property type="match status" value="1"/>
</dbReference>
<evidence type="ECO:0000313" key="2">
    <source>
        <dbReference type="EMBL" id="PZX46815.1"/>
    </source>
</evidence>
<dbReference type="InterPro" id="IPR000073">
    <property type="entry name" value="AB_hydrolase_1"/>
</dbReference>
<organism evidence="2 3">
    <name type="scientific">Roseinatronobacter thiooxidans</name>
    <dbReference type="NCBI Taxonomy" id="121821"/>
    <lineage>
        <taxon>Bacteria</taxon>
        <taxon>Pseudomonadati</taxon>
        <taxon>Pseudomonadota</taxon>
        <taxon>Alphaproteobacteria</taxon>
        <taxon>Rhodobacterales</taxon>
        <taxon>Paracoccaceae</taxon>
        <taxon>Roseinatronobacter</taxon>
    </lineage>
</organism>
<dbReference type="InterPro" id="IPR050471">
    <property type="entry name" value="AB_hydrolase"/>
</dbReference>
<dbReference type="Proteomes" id="UP000249364">
    <property type="component" value="Unassembled WGS sequence"/>
</dbReference>
<dbReference type="InterPro" id="IPR029058">
    <property type="entry name" value="AB_hydrolase_fold"/>
</dbReference>
<dbReference type="PANTHER" id="PTHR43433:SF5">
    <property type="entry name" value="AB HYDROLASE-1 DOMAIN-CONTAINING PROTEIN"/>
    <property type="match status" value="1"/>
</dbReference>
<evidence type="ECO:0000259" key="1">
    <source>
        <dbReference type="Pfam" id="PF00561"/>
    </source>
</evidence>
<dbReference type="PANTHER" id="PTHR43433">
    <property type="entry name" value="HYDROLASE, ALPHA/BETA FOLD FAMILY PROTEIN"/>
    <property type="match status" value="1"/>
</dbReference>
<dbReference type="SUPFAM" id="SSF53474">
    <property type="entry name" value="alpha/beta-Hydrolases"/>
    <property type="match status" value="1"/>
</dbReference>
<reference evidence="2 3" key="1">
    <citation type="submission" date="2018-06" db="EMBL/GenBank/DDBJ databases">
        <title>Genomic Encyclopedia of Archaeal and Bacterial Type Strains, Phase II (KMG-II): from individual species to whole genera.</title>
        <authorList>
            <person name="Goeker M."/>
        </authorList>
    </citation>
    <scope>NUCLEOTIDE SEQUENCE [LARGE SCALE GENOMIC DNA]</scope>
    <source>
        <strain evidence="2 3">DSM 13087</strain>
    </source>
</reference>
<dbReference type="AlphaFoldDB" id="A0A2W7R897"/>
<proteinExistence type="predicted"/>